<dbReference type="AlphaFoldDB" id="A0A7W6RMN7"/>
<dbReference type="RefSeq" id="WP_183925321.1">
    <property type="nucleotide sequence ID" value="NZ_JACIGM010000004.1"/>
</dbReference>
<gene>
    <name evidence="2" type="ORF">GGE12_002444</name>
</gene>
<dbReference type="Proteomes" id="UP000533641">
    <property type="component" value="Unassembled WGS sequence"/>
</dbReference>
<comment type="caution">
    <text evidence="2">The sequence shown here is derived from an EMBL/GenBank/DDBJ whole genome shotgun (WGS) entry which is preliminary data.</text>
</comment>
<organism evidence="2 3">
    <name type="scientific">Rhizobium mongolense</name>
    <dbReference type="NCBI Taxonomy" id="57676"/>
    <lineage>
        <taxon>Bacteria</taxon>
        <taxon>Pseudomonadati</taxon>
        <taxon>Pseudomonadota</taxon>
        <taxon>Alphaproteobacteria</taxon>
        <taxon>Hyphomicrobiales</taxon>
        <taxon>Rhizobiaceae</taxon>
        <taxon>Rhizobium/Agrobacterium group</taxon>
        <taxon>Rhizobium</taxon>
    </lineage>
</organism>
<proteinExistence type="predicted"/>
<feature type="compositionally biased region" description="Basic and acidic residues" evidence="1">
    <location>
        <begin position="13"/>
        <end position="24"/>
    </location>
</feature>
<evidence type="ECO:0000256" key="1">
    <source>
        <dbReference type="SAM" id="MobiDB-lite"/>
    </source>
</evidence>
<name>A0A7W6RMN7_9HYPH</name>
<reference evidence="2 3" key="1">
    <citation type="submission" date="2020-08" db="EMBL/GenBank/DDBJ databases">
        <title>Genomic Encyclopedia of Type Strains, Phase IV (KMG-V): Genome sequencing to study the core and pangenomes of soil and plant-associated prokaryotes.</title>
        <authorList>
            <person name="Whitman W."/>
        </authorList>
    </citation>
    <scope>NUCLEOTIDE SEQUENCE [LARGE SCALE GENOMIC DNA]</scope>
    <source>
        <strain evidence="2 3">SEMIA 402</strain>
    </source>
</reference>
<protein>
    <submittedName>
        <fullName evidence="2">Uncharacterized protein</fullName>
    </submittedName>
</protein>
<accession>A0A7W6RMN7</accession>
<evidence type="ECO:0000313" key="2">
    <source>
        <dbReference type="EMBL" id="MBB4274668.1"/>
    </source>
</evidence>
<feature type="region of interest" description="Disordered" evidence="1">
    <location>
        <begin position="1"/>
        <end position="25"/>
    </location>
</feature>
<dbReference type="EMBL" id="JACIGM010000004">
    <property type="protein sequence ID" value="MBB4274668.1"/>
    <property type="molecule type" value="Genomic_DNA"/>
</dbReference>
<sequence>MDQRVANIPIKSKPGDWENEKPEVPHIPAGPVRRYCTVNPDDSWADELVLTDKGTPEKKVCLLSGLCLDYLPLNGLDMKFFR</sequence>
<evidence type="ECO:0000313" key="3">
    <source>
        <dbReference type="Proteomes" id="UP000533641"/>
    </source>
</evidence>